<name>A0A1P8MV82_9RHOB</name>
<dbReference type="Proteomes" id="UP000186336">
    <property type="component" value="Chromosome"/>
</dbReference>
<sequence>MKVTVGHAISPCGDEIIVCDDTSVPICDLIRKCKMAERRSHDCDPPRRMPGSTCEDLEEEWVLAIKYDEKPTRGVLPLRSGTCSSCGAGGSTCVCGGSCECEACCETPLHTPTPKPRTAPDTCEPTVICEGFRFCVYRKPEEEPDSPNDDRRVGLFDDDSDLMKQLECCFDLLLDAVPTMVDLGQTTQLTFAQRQQLTAFCCRLQKNLTNYFMRYPHTSCEVLDILAQLRCPDAANADGYANAWIQSFLTLLAIWLDAIRQCFCLALLPPAPAPACEDRIPLATVRVTAQDCRILSVCNWTTERKILVSWTAVTYWLGSLSIWGLLREALDTVCCGSFIGIFDDAFDDTVGRTTSNNTATEEEIDLVEQPNVPDVSFQRLSTGLNEGFANIAPAMGLVSNGQNLSGFAREIALNFNEPAGLSRILNKASPRFRFPDAGRPLGKLEQANLPELITMELVGKPVIASFFGIADQVAAPDGSDTFEQRYQTKQKGEDVAALAAEVERQKIDIALLKQAIAERGD</sequence>
<keyword evidence="2" id="KW-1185">Reference proteome</keyword>
<proteinExistence type="predicted"/>
<reference evidence="1 2" key="1">
    <citation type="submission" date="2017-01" db="EMBL/GenBank/DDBJ databases">
        <title>Complete genome of Tateyamaria omphalii DOK1-4 isolated from seawater in Dokdo.</title>
        <authorList>
            <person name="Kim J.H."/>
            <person name="Chi W.-J."/>
        </authorList>
    </citation>
    <scope>NUCLEOTIDE SEQUENCE [LARGE SCALE GENOMIC DNA]</scope>
    <source>
        <strain evidence="1 2">DOK1-4</strain>
    </source>
</reference>
<gene>
    <name evidence="1" type="ORF">BWR18_10025</name>
</gene>
<dbReference type="EMBL" id="CP019312">
    <property type="protein sequence ID" value="APX11975.1"/>
    <property type="molecule type" value="Genomic_DNA"/>
</dbReference>
<evidence type="ECO:0000313" key="2">
    <source>
        <dbReference type="Proteomes" id="UP000186336"/>
    </source>
</evidence>
<protein>
    <submittedName>
        <fullName evidence="1">Uncharacterized protein</fullName>
    </submittedName>
</protein>
<organism evidence="1 2">
    <name type="scientific">Tateyamaria omphalii</name>
    <dbReference type="NCBI Taxonomy" id="299262"/>
    <lineage>
        <taxon>Bacteria</taxon>
        <taxon>Pseudomonadati</taxon>
        <taxon>Pseudomonadota</taxon>
        <taxon>Alphaproteobacteria</taxon>
        <taxon>Rhodobacterales</taxon>
        <taxon>Roseobacteraceae</taxon>
        <taxon>Tateyamaria</taxon>
    </lineage>
</organism>
<dbReference type="STRING" id="299262.BWR18_10025"/>
<accession>A0A1P8MV82</accession>
<evidence type="ECO:0000313" key="1">
    <source>
        <dbReference type="EMBL" id="APX11975.1"/>
    </source>
</evidence>
<dbReference type="AlphaFoldDB" id="A0A1P8MV82"/>
<dbReference type="KEGG" id="tom:BWR18_10025"/>